<evidence type="ECO:0000313" key="2">
    <source>
        <dbReference type="EMBL" id="SVB91055.1"/>
    </source>
</evidence>
<feature type="non-terminal residue" evidence="2">
    <location>
        <position position="26"/>
    </location>
</feature>
<proteinExistence type="predicted"/>
<keyword evidence="1" id="KW-0472">Membrane</keyword>
<accession>A0A382HVA7</accession>
<dbReference type="EMBL" id="UINC01063426">
    <property type="protein sequence ID" value="SVB91055.1"/>
    <property type="molecule type" value="Genomic_DNA"/>
</dbReference>
<keyword evidence="1" id="KW-1133">Transmembrane helix</keyword>
<reference evidence="2" key="1">
    <citation type="submission" date="2018-05" db="EMBL/GenBank/DDBJ databases">
        <authorList>
            <person name="Lanie J.A."/>
            <person name="Ng W.-L."/>
            <person name="Kazmierczak K.M."/>
            <person name="Andrzejewski T.M."/>
            <person name="Davidsen T.M."/>
            <person name="Wayne K.J."/>
            <person name="Tettelin H."/>
            <person name="Glass J.I."/>
            <person name="Rusch D."/>
            <person name="Podicherti R."/>
            <person name="Tsui H.-C.T."/>
            <person name="Winkler M.E."/>
        </authorList>
    </citation>
    <scope>NUCLEOTIDE SEQUENCE</scope>
</reference>
<evidence type="ECO:0000256" key="1">
    <source>
        <dbReference type="SAM" id="Phobius"/>
    </source>
</evidence>
<protein>
    <submittedName>
        <fullName evidence="2">Uncharacterized protein</fullName>
    </submittedName>
</protein>
<feature type="transmembrane region" description="Helical" evidence="1">
    <location>
        <begin position="6"/>
        <end position="23"/>
    </location>
</feature>
<gene>
    <name evidence="2" type="ORF">METZ01_LOCUS243909</name>
</gene>
<dbReference type="AlphaFoldDB" id="A0A382HVA7"/>
<organism evidence="2">
    <name type="scientific">marine metagenome</name>
    <dbReference type="NCBI Taxonomy" id="408172"/>
    <lineage>
        <taxon>unclassified sequences</taxon>
        <taxon>metagenomes</taxon>
        <taxon>ecological metagenomes</taxon>
    </lineage>
</organism>
<keyword evidence="1" id="KW-0812">Transmembrane</keyword>
<sequence>MNIDYTITALMFPAIPLTMSIYSNRF</sequence>
<name>A0A382HVA7_9ZZZZ</name>